<comment type="caution">
    <text evidence="8">The sequence shown here is derived from an EMBL/GenBank/DDBJ whole genome shotgun (WGS) entry which is preliminary data.</text>
</comment>
<feature type="binding site" evidence="6">
    <location>
        <position position="88"/>
    </location>
    <ligand>
        <name>[4Fe-4S] cluster</name>
        <dbReference type="ChEBI" id="CHEBI:49883"/>
        <note>4Fe-4S-S-AdoMet</note>
    </ligand>
</feature>
<dbReference type="GO" id="GO:0016829">
    <property type="term" value="F:lyase activity"/>
    <property type="evidence" value="ECO:0007669"/>
    <property type="project" value="UniProtKB-KW"/>
</dbReference>
<dbReference type="PANTHER" id="PTHR30352">
    <property type="entry name" value="PYRUVATE FORMATE-LYASE-ACTIVATING ENZYME"/>
    <property type="match status" value="1"/>
</dbReference>
<dbReference type="GO" id="GO:0043365">
    <property type="term" value="F:[formate-C-acetyltransferase]-activating enzyme activity"/>
    <property type="evidence" value="ECO:0007669"/>
    <property type="project" value="UniProtKB-EC"/>
</dbReference>
<dbReference type="Proteomes" id="UP000774000">
    <property type="component" value="Unassembled WGS sequence"/>
</dbReference>
<evidence type="ECO:0000256" key="2">
    <source>
        <dbReference type="ARBA" id="ARBA00022691"/>
    </source>
</evidence>
<dbReference type="AlphaFoldDB" id="A0A938XYF6"/>
<protein>
    <submittedName>
        <fullName evidence="8">Pyruvate formate lyase activating enzyme</fullName>
        <ecNumber evidence="8">1.97.1.4</ecNumber>
    </submittedName>
</protein>
<keyword evidence="5 6" id="KW-0411">Iron-sulfur</keyword>
<dbReference type="GO" id="GO:0051539">
    <property type="term" value="F:4 iron, 4 sulfur cluster binding"/>
    <property type="evidence" value="ECO:0007669"/>
    <property type="project" value="UniProtKB-KW"/>
</dbReference>
<dbReference type="CDD" id="cd01335">
    <property type="entry name" value="Radical_SAM"/>
    <property type="match status" value="1"/>
</dbReference>
<dbReference type="InterPro" id="IPR058240">
    <property type="entry name" value="rSAM_sf"/>
</dbReference>
<dbReference type="PIRSF" id="PIRSF004869">
    <property type="entry name" value="PflX_prd"/>
    <property type="match status" value="1"/>
</dbReference>
<evidence type="ECO:0000256" key="6">
    <source>
        <dbReference type="PIRSR" id="PIRSR004869-50"/>
    </source>
</evidence>
<reference evidence="8" key="1">
    <citation type="submission" date="2021-01" db="EMBL/GenBank/DDBJ databases">
        <title>Genomic Encyclopedia of Type Strains, Phase IV (KMG-IV): sequencing the most valuable type-strain genomes for metagenomic binning, comparative biology and taxonomic classification.</title>
        <authorList>
            <person name="Goeker M."/>
        </authorList>
    </citation>
    <scope>NUCLEOTIDE SEQUENCE</scope>
    <source>
        <strain evidence="8">DSM 23230</strain>
    </source>
</reference>
<dbReference type="PROSITE" id="PS51918">
    <property type="entry name" value="RADICAL_SAM"/>
    <property type="match status" value="1"/>
</dbReference>
<dbReference type="InterPro" id="IPR013785">
    <property type="entry name" value="Aldolase_TIM"/>
</dbReference>
<dbReference type="NCBIfam" id="TIGR04337">
    <property type="entry name" value="AmmeMemoSam_rS"/>
    <property type="match status" value="1"/>
</dbReference>
<dbReference type="RefSeq" id="WP_204702941.1">
    <property type="nucleotide sequence ID" value="NZ_JAFBDQ010000021.1"/>
</dbReference>
<evidence type="ECO:0000256" key="1">
    <source>
        <dbReference type="ARBA" id="ARBA00022485"/>
    </source>
</evidence>
<dbReference type="EMBL" id="JAFBDQ010000021">
    <property type="protein sequence ID" value="MBM7557987.1"/>
    <property type="molecule type" value="Genomic_DNA"/>
</dbReference>
<dbReference type="GO" id="GO:0046872">
    <property type="term" value="F:metal ion binding"/>
    <property type="evidence" value="ECO:0007669"/>
    <property type="project" value="UniProtKB-KW"/>
</dbReference>
<sequence>MQKADYYTHEDGKIKCLLCPHYCKLNEGQTGLCQVRKVKDNKLWAASYAQVSSVALDPIEKKPLYEYHPHNQILSLGSIGCNLSCQFCQNYRIAQEIDVPTRKLSPQEAVELAQDKGSFGIAYTYSEPLVWYEYVRDTAQLAQQQGLKNVLVTNGTINPKPLKELLPYIDAVNLDIKAFTEEFYRDVCGGDFATAKQSAEIINASDTHLELTTLIIPNLNDEPGEIQELVDWIADLDPEIPLHLSRYFPHYKLDKPPTPKETLYQAQEIAEEKLTNVYLGNV</sequence>
<dbReference type="SFLD" id="SFLDG01101">
    <property type="entry name" value="Uncharacterised_Radical_SAM_Su"/>
    <property type="match status" value="1"/>
</dbReference>
<feature type="domain" description="Radical SAM core" evidence="7">
    <location>
        <begin position="66"/>
        <end position="282"/>
    </location>
</feature>
<dbReference type="SFLD" id="SFLDS00029">
    <property type="entry name" value="Radical_SAM"/>
    <property type="match status" value="1"/>
</dbReference>
<gene>
    <name evidence="8" type="ORF">JOC47_002856</name>
</gene>
<evidence type="ECO:0000259" key="7">
    <source>
        <dbReference type="PROSITE" id="PS51918"/>
    </source>
</evidence>
<feature type="binding site" evidence="6">
    <location>
        <position position="85"/>
    </location>
    <ligand>
        <name>[4Fe-4S] cluster</name>
        <dbReference type="ChEBI" id="CHEBI:49883"/>
        <note>4Fe-4S-S-AdoMet</note>
    </ligand>
</feature>
<keyword evidence="8" id="KW-0670">Pyruvate</keyword>
<evidence type="ECO:0000313" key="8">
    <source>
        <dbReference type="EMBL" id="MBM7557987.1"/>
    </source>
</evidence>
<dbReference type="SUPFAM" id="SSF102114">
    <property type="entry name" value="Radical SAM enzymes"/>
    <property type="match status" value="1"/>
</dbReference>
<evidence type="ECO:0000256" key="4">
    <source>
        <dbReference type="ARBA" id="ARBA00023004"/>
    </source>
</evidence>
<keyword evidence="4 6" id="KW-0408">Iron</keyword>
<keyword evidence="1" id="KW-0004">4Fe-4S</keyword>
<dbReference type="InterPro" id="IPR006638">
    <property type="entry name" value="Elp3/MiaA/NifB-like_rSAM"/>
</dbReference>
<organism evidence="8 9">
    <name type="scientific">Halanaerobacter jeridensis</name>
    <dbReference type="NCBI Taxonomy" id="706427"/>
    <lineage>
        <taxon>Bacteria</taxon>
        <taxon>Bacillati</taxon>
        <taxon>Bacillota</taxon>
        <taxon>Clostridia</taxon>
        <taxon>Halanaerobiales</taxon>
        <taxon>Halobacteroidaceae</taxon>
        <taxon>Halanaerobacter</taxon>
    </lineage>
</organism>
<dbReference type="InterPro" id="IPR007197">
    <property type="entry name" value="rSAM"/>
</dbReference>
<keyword evidence="2 6" id="KW-0949">S-adenosyl-L-methionine</keyword>
<keyword evidence="8" id="KW-0456">Lyase</keyword>
<dbReference type="Pfam" id="PF04055">
    <property type="entry name" value="Radical_SAM"/>
    <property type="match status" value="1"/>
</dbReference>
<evidence type="ECO:0000256" key="3">
    <source>
        <dbReference type="ARBA" id="ARBA00022723"/>
    </source>
</evidence>
<keyword evidence="8" id="KW-0560">Oxidoreductase</keyword>
<dbReference type="Gene3D" id="3.20.20.70">
    <property type="entry name" value="Aldolase class I"/>
    <property type="match status" value="1"/>
</dbReference>
<dbReference type="EC" id="1.97.1.4" evidence="8"/>
<evidence type="ECO:0000313" key="9">
    <source>
        <dbReference type="Proteomes" id="UP000774000"/>
    </source>
</evidence>
<keyword evidence="9" id="KW-1185">Reference proteome</keyword>
<keyword evidence="3 6" id="KW-0479">Metal-binding</keyword>
<evidence type="ECO:0000256" key="5">
    <source>
        <dbReference type="ARBA" id="ARBA00023014"/>
    </source>
</evidence>
<accession>A0A938XYF6</accession>
<dbReference type="PANTHER" id="PTHR30352:SF5">
    <property type="entry name" value="PYRUVATE FORMATE-LYASE 1-ACTIVATING ENZYME"/>
    <property type="match status" value="1"/>
</dbReference>
<dbReference type="InterPro" id="IPR027596">
    <property type="entry name" value="AmmeMemoSam_rS"/>
</dbReference>
<proteinExistence type="predicted"/>
<dbReference type="InterPro" id="IPR016431">
    <property type="entry name" value="Pyrv-formate_lyase-activ_prd"/>
</dbReference>
<comment type="cofactor">
    <cofactor evidence="6">
        <name>[4Fe-4S] cluster</name>
        <dbReference type="ChEBI" id="CHEBI:49883"/>
    </cofactor>
    <text evidence="6">Binds 1 [4Fe-4S] cluster. The cluster is coordinated with 3 cysteines and an exchangeable S-adenosyl-L-methionine.</text>
</comment>
<dbReference type="SMART" id="SM00729">
    <property type="entry name" value="Elp3"/>
    <property type="match status" value="1"/>
</dbReference>
<dbReference type="InterPro" id="IPR034457">
    <property type="entry name" value="Organic_radical-activating"/>
</dbReference>
<name>A0A938XYF6_9FIRM</name>
<feature type="binding site" evidence="6">
    <location>
        <position position="81"/>
    </location>
    <ligand>
        <name>[4Fe-4S] cluster</name>
        <dbReference type="ChEBI" id="CHEBI:49883"/>
        <note>4Fe-4S-S-AdoMet</note>
    </ligand>
</feature>